<feature type="compositionally biased region" description="Basic and acidic residues" evidence="2">
    <location>
        <begin position="587"/>
        <end position="598"/>
    </location>
</feature>
<keyword evidence="5" id="KW-1185">Reference proteome</keyword>
<gene>
    <name evidence="4" type="ORF">M2319_002608</name>
</gene>
<dbReference type="PANTHER" id="PTHR12558:SF44">
    <property type="entry name" value="TETRATRICOPEPTIDE REPEAT-CONTAINING PROTEIN"/>
    <property type="match status" value="1"/>
</dbReference>
<organism evidence="4 5">
    <name type="scientific">Rhodobium gokarnense</name>
    <dbReference type="NCBI Taxonomy" id="364296"/>
    <lineage>
        <taxon>Bacteria</taxon>
        <taxon>Pseudomonadati</taxon>
        <taxon>Pseudomonadota</taxon>
        <taxon>Alphaproteobacteria</taxon>
        <taxon>Hyphomicrobiales</taxon>
        <taxon>Rhodobiaceae</taxon>
        <taxon>Rhodobium</taxon>
    </lineage>
</organism>
<dbReference type="PANTHER" id="PTHR12558">
    <property type="entry name" value="CELL DIVISION CYCLE 16,23,27"/>
    <property type="match status" value="1"/>
</dbReference>
<accession>A0ABT3HD69</accession>
<proteinExistence type="predicted"/>
<evidence type="ECO:0000256" key="3">
    <source>
        <dbReference type="SAM" id="SignalP"/>
    </source>
</evidence>
<feature type="repeat" description="TPR" evidence="1">
    <location>
        <begin position="494"/>
        <end position="527"/>
    </location>
</feature>
<evidence type="ECO:0000313" key="4">
    <source>
        <dbReference type="EMBL" id="MCW2308269.1"/>
    </source>
</evidence>
<sequence length="598" mass="66369">MTLFDRPTLPHLPRLAAALLTAAALAGTILHGPAAASAQTMPSFLLETYPPSLSGSYLAARHAEQIRDVDKAIEFYREALAGDPDNKEFLDRTFELLLSAGEVGEAAEIADRLVTIDKNNRMAQLVLGIKAHKERSFDKARKHYEAIAEQGPLAELSSALLTAWAMQGAGDTNGAIAFLDDYGKDRSTAVFAQYHSGLIAGLAGRKDEAVKRIKVAYENDPTALRIVDAYVRSLIRVGRLDDAKKVVADFERTVPSHPLLTRTLEIAESGKQPAPVIRDVQAGGGEVLYWLGSAIGRDGFLDLAIVYLQLAKYMDPKAELATVALATLYERQKRYEQAIETYLTIDPDSPLKRGAEIQVGLNYSALDKVDEARAHLIKLVDDDPSDLDAVRALGNVLRRRKLFLEAADIYSRGIDTIAKPGKEHWAMFYYRAICYEQSKLWAKAESDLMKALDLSPNEPDALNYLGYSWIDQGIHLDRAMEMIRKAVELRPNDGYIVDSLGWAYYRLGNYDEAVRHLERAVELRAVDPIINDHLGDAYWMVGRKLEAQFQWSHARDLDPTPETLDQIKRKLADGLNSDGKIPVAKNPTKEAGKQDKDG</sequence>
<dbReference type="Pfam" id="PF13176">
    <property type="entry name" value="TPR_7"/>
    <property type="match status" value="1"/>
</dbReference>
<feature type="signal peptide" evidence="3">
    <location>
        <begin position="1"/>
        <end position="26"/>
    </location>
</feature>
<dbReference type="RefSeq" id="WP_264601882.1">
    <property type="nucleotide sequence ID" value="NZ_JAOQNS010000006.1"/>
</dbReference>
<feature type="region of interest" description="Disordered" evidence="2">
    <location>
        <begin position="573"/>
        <end position="598"/>
    </location>
</feature>
<dbReference type="Pfam" id="PF13432">
    <property type="entry name" value="TPR_16"/>
    <property type="match status" value="1"/>
</dbReference>
<dbReference type="PROSITE" id="PS50005">
    <property type="entry name" value="TPR"/>
    <property type="match status" value="1"/>
</dbReference>
<dbReference type="Gene3D" id="1.25.40.10">
    <property type="entry name" value="Tetratricopeptide repeat domain"/>
    <property type="match status" value="3"/>
</dbReference>
<evidence type="ECO:0000256" key="2">
    <source>
        <dbReference type="SAM" id="MobiDB-lite"/>
    </source>
</evidence>
<dbReference type="Pfam" id="PF13414">
    <property type="entry name" value="TPR_11"/>
    <property type="match status" value="1"/>
</dbReference>
<keyword evidence="1" id="KW-0802">TPR repeat</keyword>
<dbReference type="InterPro" id="IPR019734">
    <property type="entry name" value="TPR_rpt"/>
</dbReference>
<reference evidence="5" key="1">
    <citation type="submission" date="2023-07" db="EMBL/GenBank/DDBJ databases">
        <title>Genome sequencing of Purple Non-Sulfur Bacteria from various extreme environments.</title>
        <authorList>
            <person name="Mayer M."/>
        </authorList>
    </citation>
    <scope>NUCLEOTIDE SEQUENCE [LARGE SCALE GENOMIC DNA]</scope>
    <source>
        <strain evidence="5">DSM 17935</strain>
    </source>
</reference>
<evidence type="ECO:0000313" key="5">
    <source>
        <dbReference type="Proteomes" id="UP001209755"/>
    </source>
</evidence>
<dbReference type="Pfam" id="PF14559">
    <property type="entry name" value="TPR_19"/>
    <property type="match status" value="1"/>
</dbReference>
<name>A0ABT3HD69_9HYPH</name>
<dbReference type="SMART" id="SM00028">
    <property type="entry name" value="TPR"/>
    <property type="match status" value="8"/>
</dbReference>
<protein>
    <submittedName>
        <fullName evidence="4">Tetratricopeptide (TPR) repeat protein</fullName>
    </submittedName>
</protein>
<evidence type="ECO:0000256" key="1">
    <source>
        <dbReference type="PROSITE-ProRule" id="PRU00339"/>
    </source>
</evidence>
<dbReference type="EMBL" id="JAOQNS010000006">
    <property type="protein sequence ID" value="MCW2308269.1"/>
    <property type="molecule type" value="Genomic_DNA"/>
</dbReference>
<dbReference type="SUPFAM" id="SSF48452">
    <property type="entry name" value="TPR-like"/>
    <property type="match status" value="3"/>
</dbReference>
<comment type="caution">
    <text evidence="4">The sequence shown here is derived from an EMBL/GenBank/DDBJ whole genome shotgun (WGS) entry which is preliminary data.</text>
</comment>
<dbReference type="Proteomes" id="UP001209755">
    <property type="component" value="Unassembled WGS sequence"/>
</dbReference>
<dbReference type="InterPro" id="IPR011990">
    <property type="entry name" value="TPR-like_helical_dom_sf"/>
</dbReference>
<keyword evidence="3" id="KW-0732">Signal</keyword>
<feature type="chain" id="PRO_5045170778" evidence="3">
    <location>
        <begin position="27"/>
        <end position="598"/>
    </location>
</feature>